<comment type="caution">
    <text evidence="2">The sequence shown here is derived from an EMBL/GenBank/DDBJ whole genome shotgun (WGS) entry which is preliminary data.</text>
</comment>
<dbReference type="InterPro" id="IPR011051">
    <property type="entry name" value="RmlC_Cupin_sf"/>
</dbReference>
<dbReference type="PANTHER" id="PTHR38599">
    <property type="entry name" value="CUPIN DOMAIN PROTEIN (AFU_ORTHOLOGUE AFUA_3G13620)"/>
    <property type="match status" value="1"/>
</dbReference>
<organism evidence="2 3">
    <name type="scientific">Dactylosporangium darangshiense</name>
    <dbReference type="NCBI Taxonomy" id="579108"/>
    <lineage>
        <taxon>Bacteria</taxon>
        <taxon>Bacillati</taxon>
        <taxon>Actinomycetota</taxon>
        <taxon>Actinomycetes</taxon>
        <taxon>Micromonosporales</taxon>
        <taxon>Micromonosporaceae</taxon>
        <taxon>Dactylosporangium</taxon>
    </lineage>
</organism>
<protein>
    <submittedName>
        <fullName evidence="2">Cupin domain-containing protein</fullName>
    </submittedName>
</protein>
<reference evidence="3" key="1">
    <citation type="journal article" date="2019" name="Int. J. Syst. Evol. Microbiol.">
        <title>The Global Catalogue of Microorganisms (GCM) 10K type strain sequencing project: providing services to taxonomists for standard genome sequencing and annotation.</title>
        <authorList>
            <consortium name="The Broad Institute Genomics Platform"/>
            <consortium name="The Broad Institute Genome Sequencing Center for Infectious Disease"/>
            <person name="Wu L."/>
            <person name="Ma J."/>
        </authorList>
    </citation>
    <scope>NUCLEOTIDE SEQUENCE [LARGE SCALE GENOMIC DNA]</scope>
    <source>
        <strain evidence="3">JCM 17441</strain>
    </source>
</reference>
<dbReference type="PANTHER" id="PTHR38599:SF1">
    <property type="entry name" value="CUPIN DOMAIN PROTEIN (AFU_ORTHOLOGUE AFUA_3G13620)"/>
    <property type="match status" value="1"/>
</dbReference>
<dbReference type="EMBL" id="BAABAT010000035">
    <property type="protein sequence ID" value="GAA4259266.1"/>
    <property type="molecule type" value="Genomic_DNA"/>
</dbReference>
<dbReference type="Proteomes" id="UP001500620">
    <property type="component" value="Unassembled WGS sequence"/>
</dbReference>
<keyword evidence="3" id="KW-1185">Reference proteome</keyword>
<evidence type="ECO:0000313" key="2">
    <source>
        <dbReference type="EMBL" id="GAA4259266.1"/>
    </source>
</evidence>
<dbReference type="Pfam" id="PF07883">
    <property type="entry name" value="Cupin_2"/>
    <property type="match status" value="1"/>
</dbReference>
<feature type="domain" description="Cupin type-2" evidence="1">
    <location>
        <begin position="42"/>
        <end position="114"/>
    </location>
</feature>
<evidence type="ECO:0000259" key="1">
    <source>
        <dbReference type="Pfam" id="PF07883"/>
    </source>
</evidence>
<proteinExistence type="predicted"/>
<dbReference type="Gene3D" id="2.60.120.10">
    <property type="entry name" value="Jelly Rolls"/>
    <property type="match status" value="1"/>
</dbReference>
<gene>
    <name evidence="2" type="ORF">GCM10022255_083200</name>
</gene>
<dbReference type="InterPro" id="IPR013096">
    <property type="entry name" value="Cupin_2"/>
</dbReference>
<accession>A0ABP8DM84</accession>
<evidence type="ECO:0000313" key="3">
    <source>
        <dbReference type="Proteomes" id="UP001500620"/>
    </source>
</evidence>
<dbReference type="InterPro" id="IPR014710">
    <property type="entry name" value="RmlC-like_jellyroll"/>
</dbReference>
<name>A0ABP8DM84_9ACTN</name>
<dbReference type="SUPFAM" id="SSF51182">
    <property type="entry name" value="RmlC-like cupins"/>
    <property type="match status" value="1"/>
</dbReference>
<dbReference type="RefSeq" id="WP_345136187.1">
    <property type="nucleotide sequence ID" value="NZ_BAABAT010000035.1"/>
</dbReference>
<sequence>MAKSSSTRAGPTALADSWRTALTVLQEAQPAIPGGAHVMTVVVDYPPGSPGAPPHRHTGPCFGYVTEGEMRFELEGEPMRVVRAGEAFWEPGGDVIHYQDGNNRDDVPLRFVVTMMCAPDQPMLTVVEADELERRASRRAKN</sequence>
<dbReference type="CDD" id="cd02234">
    <property type="entry name" value="cupin_BLR7677-like"/>
    <property type="match status" value="1"/>
</dbReference>